<keyword evidence="2" id="KW-1185">Reference proteome</keyword>
<evidence type="ECO:0000313" key="2">
    <source>
        <dbReference type="Proteomes" id="UP001286313"/>
    </source>
</evidence>
<evidence type="ECO:0000313" key="1">
    <source>
        <dbReference type="EMBL" id="KAK3873610.1"/>
    </source>
</evidence>
<accession>A0AAE1KJX0</accession>
<reference evidence="1" key="1">
    <citation type="submission" date="2023-10" db="EMBL/GenBank/DDBJ databases">
        <title>Genome assemblies of two species of porcelain crab, Petrolisthes cinctipes and Petrolisthes manimaculis (Anomura: Porcellanidae).</title>
        <authorList>
            <person name="Angst P."/>
        </authorList>
    </citation>
    <scope>NUCLEOTIDE SEQUENCE</scope>
    <source>
        <strain evidence="1">PB745_01</strain>
        <tissue evidence="1">Gill</tissue>
    </source>
</reference>
<gene>
    <name evidence="1" type="ORF">Pcinc_021393</name>
</gene>
<dbReference type="EMBL" id="JAWQEG010002206">
    <property type="protein sequence ID" value="KAK3873610.1"/>
    <property type="molecule type" value="Genomic_DNA"/>
</dbReference>
<name>A0AAE1KJX0_PETCI</name>
<sequence>MPPAHSILAPGAEIGPFSVQCRGGGDGDATQPSSTTGLVGREVRSLVNKPSSSFSHTTTHRFPFRWLR</sequence>
<comment type="caution">
    <text evidence="1">The sequence shown here is derived from an EMBL/GenBank/DDBJ whole genome shotgun (WGS) entry which is preliminary data.</text>
</comment>
<protein>
    <submittedName>
        <fullName evidence="1">Uncharacterized protein</fullName>
    </submittedName>
</protein>
<organism evidence="1 2">
    <name type="scientific">Petrolisthes cinctipes</name>
    <name type="common">Flat porcelain crab</name>
    <dbReference type="NCBI Taxonomy" id="88211"/>
    <lineage>
        <taxon>Eukaryota</taxon>
        <taxon>Metazoa</taxon>
        <taxon>Ecdysozoa</taxon>
        <taxon>Arthropoda</taxon>
        <taxon>Crustacea</taxon>
        <taxon>Multicrustacea</taxon>
        <taxon>Malacostraca</taxon>
        <taxon>Eumalacostraca</taxon>
        <taxon>Eucarida</taxon>
        <taxon>Decapoda</taxon>
        <taxon>Pleocyemata</taxon>
        <taxon>Anomura</taxon>
        <taxon>Galatheoidea</taxon>
        <taxon>Porcellanidae</taxon>
        <taxon>Petrolisthes</taxon>
    </lineage>
</organism>
<dbReference type="AlphaFoldDB" id="A0AAE1KJX0"/>
<proteinExistence type="predicted"/>
<dbReference type="Proteomes" id="UP001286313">
    <property type="component" value="Unassembled WGS sequence"/>
</dbReference>